<reference evidence="4" key="1">
    <citation type="submission" date="2010-07" db="EMBL/GenBank/DDBJ databases">
        <title>The genome sequence of Gaeumannomyces graminis var. tritici strain R3-111a-1.</title>
        <authorList>
            <consortium name="The Broad Institute Genome Sequencing Platform"/>
            <person name="Ma L.-J."/>
            <person name="Dead R."/>
            <person name="Young S."/>
            <person name="Zeng Q."/>
            <person name="Koehrsen M."/>
            <person name="Alvarado L."/>
            <person name="Berlin A."/>
            <person name="Chapman S.B."/>
            <person name="Chen Z."/>
            <person name="Freedman E."/>
            <person name="Gellesch M."/>
            <person name="Goldberg J."/>
            <person name="Griggs A."/>
            <person name="Gujja S."/>
            <person name="Heilman E.R."/>
            <person name="Heiman D."/>
            <person name="Hepburn T."/>
            <person name="Howarth C."/>
            <person name="Jen D."/>
            <person name="Larson L."/>
            <person name="Mehta T."/>
            <person name="Neiman D."/>
            <person name="Pearson M."/>
            <person name="Roberts A."/>
            <person name="Saif S."/>
            <person name="Shea T."/>
            <person name="Shenoy N."/>
            <person name="Sisk P."/>
            <person name="Stolte C."/>
            <person name="Sykes S."/>
            <person name="Walk T."/>
            <person name="White J."/>
            <person name="Yandava C."/>
            <person name="Haas B."/>
            <person name="Nusbaum C."/>
            <person name="Birren B."/>
        </authorList>
    </citation>
    <scope>NUCLEOTIDE SEQUENCE [LARGE SCALE GENOMIC DNA]</scope>
    <source>
        <strain evidence="4">R3-111a-1</strain>
    </source>
</reference>
<feature type="region of interest" description="Disordered" evidence="1">
    <location>
        <begin position="176"/>
        <end position="204"/>
    </location>
</feature>
<reference evidence="3" key="5">
    <citation type="submission" date="2018-04" db="UniProtKB">
        <authorList>
            <consortium name="EnsemblFungi"/>
        </authorList>
    </citation>
    <scope>IDENTIFICATION</scope>
    <source>
        <strain evidence="3">R3-111a-1</strain>
    </source>
</reference>
<keyword evidence="4" id="KW-1185">Reference proteome</keyword>
<dbReference type="EMBL" id="GL385477">
    <property type="protein sequence ID" value="EJT68484.1"/>
    <property type="molecule type" value="Genomic_DNA"/>
</dbReference>
<organism evidence="2">
    <name type="scientific">Gaeumannomyces tritici (strain R3-111a-1)</name>
    <name type="common">Wheat and barley take-all root rot fungus</name>
    <name type="synonym">Gaeumannomyces graminis var. tritici</name>
    <dbReference type="NCBI Taxonomy" id="644352"/>
    <lineage>
        <taxon>Eukaryota</taxon>
        <taxon>Fungi</taxon>
        <taxon>Dikarya</taxon>
        <taxon>Ascomycota</taxon>
        <taxon>Pezizomycotina</taxon>
        <taxon>Sordariomycetes</taxon>
        <taxon>Sordariomycetidae</taxon>
        <taxon>Magnaporthales</taxon>
        <taxon>Magnaporthaceae</taxon>
        <taxon>Gaeumannomyces</taxon>
    </lineage>
</organism>
<feature type="region of interest" description="Disordered" evidence="1">
    <location>
        <begin position="133"/>
        <end position="153"/>
    </location>
</feature>
<dbReference type="Proteomes" id="UP000006039">
    <property type="component" value="Unassembled WGS sequence"/>
</dbReference>
<gene>
    <name evidence="3" type="primary">20354394</name>
    <name evidence="2" type="ORF">GGTG_13936</name>
</gene>
<sequence>MDRLLTLGSRPGVFTYSPSRFVARGSTNPEIGGKSLPFWRCPAKSPGYCQCFIPATLGIGLAWAKEKKKNRLGARRGCRPVKFVAVLSSRKKKGASGRIGAGPAASSNVTFYARRVDYNGIVPSGLCSVSAHGSNRGGTAARSETRRREWKTGSSIMDASCNRNTRLPPSAFGAPALCPPPPFHSSQSSGPPQPVGVKAHKGGTGPRHGHVYISCGETNPLAGTAIFKRGRRDLSPPG</sequence>
<evidence type="ECO:0000313" key="3">
    <source>
        <dbReference type="EnsemblFungi" id="EJT68484"/>
    </source>
</evidence>
<dbReference type="GeneID" id="20354394"/>
<dbReference type="HOGENOM" id="CLU_1165887_0_0_1"/>
<dbReference type="AlphaFoldDB" id="J3PK87"/>
<reference evidence="3" key="4">
    <citation type="journal article" date="2015" name="G3 (Bethesda)">
        <title>Genome sequences of three phytopathogenic species of the Magnaporthaceae family of fungi.</title>
        <authorList>
            <person name="Okagaki L.H."/>
            <person name="Nunes C.C."/>
            <person name="Sailsbery J."/>
            <person name="Clay B."/>
            <person name="Brown D."/>
            <person name="John T."/>
            <person name="Oh Y."/>
            <person name="Young N."/>
            <person name="Fitzgerald M."/>
            <person name="Haas B.J."/>
            <person name="Zeng Q."/>
            <person name="Young S."/>
            <person name="Adiconis X."/>
            <person name="Fan L."/>
            <person name="Levin J.Z."/>
            <person name="Mitchell T.K."/>
            <person name="Okubara P.A."/>
            <person name="Farman M.L."/>
            <person name="Kohn L.M."/>
            <person name="Birren B."/>
            <person name="Ma L.-J."/>
            <person name="Dean R.A."/>
        </authorList>
    </citation>
    <scope>NUCLEOTIDE SEQUENCE</scope>
    <source>
        <strain evidence="3">R3-111a-1</strain>
    </source>
</reference>
<reference evidence="2" key="3">
    <citation type="submission" date="2010-09" db="EMBL/GenBank/DDBJ databases">
        <title>Annotation of Gaeumannomyces graminis var. tritici R3-111a-1.</title>
        <authorList>
            <consortium name="The Broad Institute Genome Sequencing Platform"/>
            <person name="Ma L.-J."/>
            <person name="Dead R."/>
            <person name="Young S.K."/>
            <person name="Zeng Q."/>
            <person name="Gargeya S."/>
            <person name="Fitzgerald M."/>
            <person name="Haas B."/>
            <person name="Abouelleil A."/>
            <person name="Alvarado L."/>
            <person name="Arachchi H.M."/>
            <person name="Berlin A."/>
            <person name="Brown A."/>
            <person name="Chapman S.B."/>
            <person name="Chen Z."/>
            <person name="Dunbar C."/>
            <person name="Freedman E."/>
            <person name="Gearin G."/>
            <person name="Gellesch M."/>
            <person name="Goldberg J."/>
            <person name="Griggs A."/>
            <person name="Gujja S."/>
            <person name="Heiman D."/>
            <person name="Howarth C."/>
            <person name="Larson L."/>
            <person name="Lui A."/>
            <person name="MacDonald P.J.P."/>
            <person name="Mehta T."/>
            <person name="Montmayeur A."/>
            <person name="Murphy C."/>
            <person name="Neiman D."/>
            <person name="Pearson M."/>
            <person name="Priest M."/>
            <person name="Roberts A."/>
            <person name="Saif S."/>
            <person name="Shea T."/>
            <person name="Shenoy N."/>
            <person name="Sisk P."/>
            <person name="Stolte C."/>
            <person name="Sykes S."/>
            <person name="Yandava C."/>
            <person name="Wortman J."/>
            <person name="Nusbaum C."/>
            <person name="Birren B."/>
        </authorList>
    </citation>
    <scope>NUCLEOTIDE SEQUENCE</scope>
    <source>
        <strain evidence="2">R3-111a-1</strain>
    </source>
</reference>
<reference evidence="2" key="2">
    <citation type="submission" date="2010-07" db="EMBL/GenBank/DDBJ databases">
        <authorList>
            <consortium name="The Broad Institute Genome Sequencing Platform"/>
            <consortium name="Broad Institute Genome Sequencing Center for Infectious Disease"/>
            <person name="Ma L.-J."/>
            <person name="Dead R."/>
            <person name="Young S."/>
            <person name="Zeng Q."/>
            <person name="Koehrsen M."/>
            <person name="Alvarado L."/>
            <person name="Berlin A."/>
            <person name="Chapman S.B."/>
            <person name="Chen Z."/>
            <person name="Freedman E."/>
            <person name="Gellesch M."/>
            <person name="Goldberg J."/>
            <person name="Griggs A."/>
            <person name="Gujja S."/>
            <person name="Heilman E.R."/>
            <person name="Heiman D."/>
            <person name="Hepburn T."/>
            <person name="Howarth C."/>
            <person name="Jen D."/>
            <person name="Larson L."/>
            <person name="Mehta T."/>
            <person name="Neiman D."/>
            <person name="Pearson M."/>
            <person name="Roberts A."/>
            <person name="Saif S."/>
            <person name="Shea T."/>
            <person name="Shenoy N."/>
            <person name="Sisk P."/>
            <person name="Stolte C."/>
            <person name="Sykes S."/>
            <person name="Walk T."/>
            <person name="White J."/>
            <person name="Yandava C."/>
            <person name="Haas B."/>
            <person name="Nusbaum C."/>
            <person name="Birren B."/>
        </authorList>
    </citation>
    <scope>NUCLEOTIDE SEQUENCE</scope>
    <source>
        <strain evidence="2">R3-111a-1</strain>
    </source>
</reference>
<evidence type="ECO:0000256" key="1">
    <source>
        <dbReference type="SAM" id="MobiDB-lite"/>
    </source>
</evidence>
<proteinExistence type="predicted"/>
<evidence type="ECO:0000313" key="2">
    <source>
        <dbReference type="EMBL" id="EJT68484.1"/>
    </source>
</evidence>
<dbReference type="VEuPathDB" id="FungiDB:GGTG_13936"/>
<accession>J3PK87</accession>
<name>J3PK87_GAET3</name>
<protein>
    <submittedName>
        <fullName evidence="2 3">Uncharacterized protein</fullName>
    </submittedName>
</protein>
<dbReference type="RefSeq" id="XP_009230125.1">
    <property type="nucleotide sequence ID" value="XM_009231861.1"/>
</dbReference>
<dbReference type="EnsemblFungi" id="EJT68484">
    <property type="protein sequence ID" value="EJT68484"/>
    <property type="gene ID" value="GGTG_13936"/>
</dbReference>
<evidence type="ECO:0000313" key="4">
    <source>
        <dbReference type="Proteomes" id="UP000006039"/>
    </source>
</evidence>